<evidence type="ECO:0000313" key="2">
    <source>
        <dbReference type="Proteomes" id="UP000004625"/>
    </source>
</evidence>
<dbReference type="HOGENOM" id="CLU_2734960_0_0_9"/>
<reference evidence="1 2" key="1">
    <citation type="submission" date="2011-09" db="EMBL/GenBank/DDBJ databases">
        <authorList>
            <person name="Weinstock G."/>
            <person name="Sodergren E."/>
            <person name="Clifton S."/>
            <person name="Fulton L."/>
            <person name="Fulton B."/>
            <person name="Courtney L."/>
            <person name="Fronick C."/>
            <person name="Harrison M."/>
            <person name="Strong C."/>
            <person name="Farmer C."/>
            <person name="Delahaunty K."/>
            <person name="Markovic C."/>
            <person name="Hall O."/>
            <person name="Minx P."/>
            <person name="Tomlinson C."/>
            <person name="Mitreva M."/>
            <person name="Hou S."/>
            <person name="Chen J."/>
            <person name="Wollam A."/>
            <person name="Pepin K.H."/>
            <person name="Johnson M."/>
            <person name="Bhonagiri V."/>
            <person name="Zhang X."/>
            <person name="Suruliraj S."/>
            <person name="Warren W."/>
            <person name="Chinwalla A."/>
            <person name="Mardis E.R."/>
            <person name="Wilson R.K."/>
        </authorList>
    </citation>
    <scope>NUCLEOTIDE SEQUENCE [LARGE SCALE GENOMIC DNA]</scope>
    <source>
        <strain evidence="1 2">F0439</strain>
    </source>
</reference>
<dbReference type="Proteomes" id="UP000004625">
    <property type="component" value="Unassembled WGS sequence"/>
</dbReference>
<comment type="caution">
    <text evidence="1">The sequence shown here is derived from an EMBL/GenBank/DDBJ whole genome shotgun (WGS) entry which is preliminary data.</text>
</comment>
<protein>
    <submittedName>
        <fullName evidence="1">Uncharacterized protein</fullName>
    </submittedName>
</protein>
<name>G9ZRP3_9LACO</name>
<proteinExistence type="predicted"/>
<evidence type="ECO:0000313" key="1">
    <source>
        <dbReference type="EMBL" id="EHL96261.1"/>
    </source>
</evidence>
<organism evidence="1 2">
    <name type="scientific">Lentilactobacillus parafarraginis F0439</name>
    <dbReference type="NCBI Taxonomy" id="797515"/>
    <lineage>
        <taxon>Bacteria</taxon>
        <taxon>Bacillati</taxon>
        <taxon>Bacillota</taxon>
        <taxon>Bacilli</taxon>
        <taxon>Lactobacillales</taxon>
        <taxon>Lactobacillaceae</taxon>
        <taxon>Lentilactobacillus</taxon>
    </lineage>
</organism>
<dbReference type="AlphaFoldDB" id="G9ZRP3"/>
<dbReference type="EMBL" id="AGEY01000184">
    <property type="protein sequence ID" value="EHL96261.1"/>
    <property type="molecule type" value="Genomic_DNA"/>
</dbReference>
<dbReference type="STRING" id="797515.HMPREF9103_02404"/>
<sequence length="71" mass="8478">MEGDERMDKENSECVVFYWKGNERIPLCMTDIELIFNPHKYETVGDPFKGYEKERLYALYQGKAFLIHKPD</sequence>
<keyword evidence="2" id="KW-1185">Reference proteome</keyword>
<gene>
    <name evidence="1" type="ORF">HMPREF9103_02404</name>
</gene>
<accession>G9ZRP3</accession>